<protein>
    <recommendedName>
        <fullName evidence="8">Cysteine dioxygenase</fullName>
    </recommendedName>
</protein>
<keyword evidence="7" id="KW-1185">Reference proteome</keyword>
<keyword evidence="2" id="KW-0479">Metal-binding</keyword>
<dbReference type="Pfam" id="PF05995">
    <property type="entry name" value="CDO_I"/>
    <property type="match status" value="1"/>
</dbReference>
<dbReference type="PANTHER" id="PTHR12918">
    <property type="entry name" value="CYSTEINE DIOXYGENASE"/>
    <property type="match status" value="1"/>
</dbReference>
<dbReference type="InterPro" id="IPR011051">
    <property type="entry name" value="RmlC_Cupin_sf"/>
</dbReference>
<keyword evidence="3" id="KW-0223">Dioxygenase</keyword>
<evidence type="ECO:0000256" key="2">
    <source>
        <dbReference type="ARBA" id="ARBA00022723"/>
    </source>
</evidence>
<evidence type="ECO:0008006" key="8">
    <source>
        <dbReference type="Google" id="ProtNLM"/>
    </source>
</evidence>
<accession>A0ABN7YMV3</accession>
<reference evidence="6 7" key="1">
    <citation type="submission" date="2021-08" db="EMBL/GenBank/DDBJ databases">
        <authorList>
            <person name="Peeters C."/>
        </authorList>
    </citation>
    <scope>NUCLEOTIDE SEQUENCE [LARGE SCALE GENOMIC DNA]</scope>
    <source>
        <strain evidence="6 7">LMG 21510</strain>
    </source>
</reference>
<dbReference type="InterPro" id="IPR010300">
    <property type="entry name" value="CDO_1"/>
</dbReference>
<name>A0ABN7YMV3_9BURK</name>
<keyword evidence="5" id="KW-0408">Iron</keyword>
<evidence type="ECO:0000313" key="7">
    <source>
        <dbReference type="Proteomes" id="UP000721236"/>
    </source>
</evidence>
<dbReference type="InterPro" id="IPR014710">
    <property type="entry name" value="RmlC-like_jellyroll"/>
</dbReference>
<proteinExistence type="inferred from homology"/>
<comment type="similarity">
    <text evidence="1">Belongs to the cysteine dioxygenase family.</text>
</comment>
<comment type="caution">
    <text evidence="6">The sequence shown here is derived from an EMBL/GenBank/DDBJ whole genome shotgun (WGS) entry which is preliminary data.</text>
</comment>
<dbReference type="RefSeq" id="WP_224042204.1">
    <property type="nucleotide sequence ID" value="NZ_CAJZAH010000002.1"/>
</dbReference>
<dbReference type="PANTHER" id="PTHR12918:SF1">
    <property type="entry name" value="CYSTEINE DIOXYGENASE TYPE 1"/>
    <property type="match status" value="1"/>
</dbReference>
<evidence type="ECO:0000256" key="1">
    <source>
        <dbReference type="ARBA" id="ARBA00006622"/>
    </source>
</evidence>
<sequence>MNRPFPPTALLQEPAIPLSTPAATPRFGPLSDGIGDVLAETARGLAAGIESCLPDAAALLALLPAAARAGSPDGYTRHLVYADPLDRFSAMLLVWRPGQASPVHGHRTWCAYRVLQGTLRERHYRWDADARLARPCGGTERRPGGVFSVPAGLRHIHSLGNEQVETADGGVAISLHIYGVAPEHMATGVNLLVQAA</sequence>
<evidence type="ECO:0000256" key="3">
    <source>
        <dbReference type="ARBA" id="ARBA00022964"/>
    </source>
</evidence>
<evidence type="ECO:0000256" key="5">
    <source>
        <dbReference type="ARBA" id="ARBA00023004"/>
    </source>
</evidence>
<gene>
    <name evidence="6" type="ORF">LMG21510_02703</name>
</gene>
<evidence type="ECO:0000313" key="6">
    <source>
        <dbReference type="EMBL" id="CAG9174808.1"/>
    </source>
</evidence>
<dbReference type="EMBL" id="CAJZAH010000002">
    <property type="protein sequence ID" value="CAG9174808.1"/>
    <property type="molecule type" value="Genomic_DNA"/>
</dbReference>
<dbReference type="CDD" id="cd10548">
    <property type="entry name" value="cupin_CDO"/>
    <property type="match status" value="1"/>
</dbReference>
<dbReference type="SUPFAM" id="SSF51182">
    <property type="entry name" value="RmlC-like cupins"/>
    <property type="match status" value="1"/>
</dbReference>
<dbReference type="Gene3D" id="2.60.120.10">
    <property type="entry name" value="Jelly Rolls"/>
    <property type="match status" value="1"/>
</dbReference>
<keyword evidence="4" id="KW-0560">Oxidoreductase</keyword>
<organism evidence="6 7">
    <name type="scientific">Cupriavidus respiraculi</name>
    <dbReference type="NCBI Taxonomy" id="195930"/>
    <lineage>
        <taxon>Bacteria</taxon>
        <taxon>Pseudomonadati</taxon>
        <taxon>Pseudomonadota</taxon>
        <taxon>Betaproteobacteria</taxon>
        <taxon>Burkholderiales</taxon>
        <taxon>Burkholderiaceae</taxon>
        <taxon>Cupriavidus</taxon>
    </lineage>
</organism>
<evidence type="ECO:0000256" key="4">
    <source>
        <dbReference type="ARBA" id="ARBA00023002"/>
    </source>
</evidence>
<dbReference type="Proteomes" id="UP000721236">
    <property type="component" value="Unassembled WGS sequence"/>
</dbReference>